<dbReference type="EMBL" id="LT551165">
    <property type="protein sequence ID" value="SAL96747.1"/>
    <property type="molecule type" value="Genomic_DNA"/>
</dbReference>
<organism evidence="1">
    <name type="scientific">Absidia glauca</name>
    <name type="common">Pin mould</name>
    <dbReference type="NCBI Taxonomy" id="4829"/>
    <lineage>
        <taxon>Eukaryota</taxon>
        <taxon>Fungi</taxon>
        <taxon>Fungi incertae sedis</taxon>
        <taxon>Mucoromycota</taxon>
        <taxon>Mucoromycotina</taxon>
        <taxon>Mucoromycetes</taxon>
        <taxon>Mucorales</taxon>
        <taxon>Cunninghamellaceae</taxon>
        <taxon>Absidia</taxon>
    </lineage>
</organism>
<dbReference type="InterPro" id="IPR038781">
    <property type="entry name" value="C365.16-ike"/>
</dbReference>
<dbReference type="OMA" id="RRNWFIS"/>
<dbReference type="STRING" id="4829.A0A168LGM7"/>
<sequence length="283" mass="31296">MDSINPYHKPYSQQTLRKLYGVDLIAAASSSAMVSPFIAVVDRVTDDLFFYARSIIENMNGKRTLTQGLAYGARTVLTQPQKFLASRQFQLVLGLYFSTYATANIVDTTAEYYGIDPSKTSMIKFIATTTINMGLCIYKDRSFARMFSNAPAHAFPKLSYLLFALRDSLTVAASFNAPALVSSWLQSTSPEFWEHRPVNAVAQLACPSLVQFISTPLHLLALDLYNRPDALAGQRALLIRAEYLKSALARIGRIGPAFGFGGIGNTMVRNHRSAIWQRPSSST</sequence>
<evidence type="ECO:0000313" key="2">
    <source>
        <dbReference type="Proteomes" id="UP000078561"/>
    </source>
</evidence>
<dbReference type="OrthoDB" id="275936at2759"/>
<gene>
    <name evidence="1" type="primary">ABSGL_02163.1 scaffold 2596</name>
</gene>
<dbReference type="InParanoid" id="A0A168LGM7"/>
<keyword evidence="2" id="KW-1185">Reference proteome</keyword>
<dbReference type="AlphaFoldDB" id="A0A168LGM7"/>
<dbReference type="GO" id="GO:0005739">
    <property type="term" value="C:mitochondrion"/>
    <property type="evidence" value="ECO:0007669"/>
    <property type="project" value="TreeGrafter"/>
</dbReference>
<proteinExistence type="predicted"/>
<protein>
    <submittedName>
        <fullName evidence="1">Uncharacterized protein</fullName>
    </submittedName>
</protein>
<dbReference type="PANTHER" id="PTHR37845:SF1">
    <property type="entry name" value="SEQUENCE ORPHAN"/>
    <property type="match status" value="1"/>
</dbReference>
<evidence type="ECO:0000313" key="1">
    <source>
        <dbReference type="EMBL" id="SAL96747.1"/>
    </source>
</evidence>
<name>A0A168LGM7_ABSGL</name>
<reference evidence="1" key="1">
    <citation type="submission" date="2016-04" db="EMBL/GenBank/DDBJ databases">
        <authorList>
            <person name="Evans L.H."/>
            <person name="Alamgir A."/>
            <person name="Owens N."/>
            <person name="Weber N.D."/>
            <person name="Virtaneva K."/>
            <person name="Barbian K."/>
            <person name="Babar A."/>
            <person name="Rosenke K."/>
        </authorList>
    </citation>
    <scope>NUCLEOTIDE SEQUENCE [LARGE SCALE GENOMIC DNA]</scope>
    <source>
        <strain evidence="1">CBS 101.48</strain>
    </source>
</reference>
<accession>A0A168LGM7</accession>
<dbReference type="PANTHER" id="PTHR37845">
    <property type="entry name" value="SEQUENCE ORPHAN"/>
    <property type="match status" value="1"/>
</dbReference>
<dbReference type="Proteomes" id="UP000078561">
    <property type="component" value="Unassembled WGS sequence"/>
</dbReference>